<accession>A0A3B0YL58</accession>
<dbReference type="InterPro" id="IPR052378">
    <property type="entry name" value="NosR_regulator"/>
</dbReference>
<dbReference type="PANTHER" id="PTHR30224">
    <property type="entry name" value="ELECTRON TRANSPORT PROTEIN"/>
    <property type="match status" value="1"/>
</dbReference>
<dbReference type="InterPro" id="IPR017896">
    <property type="entry name" value="4Fe4S_Fe-S-bd"/>
</dbReference>
<keyword evidence="3 4" id="KW-0472">Membrane</keyword>
<evidence type="ECO:0000256" key="1">
    <source>
        <dbReference type="ARBA" id="ARBA00004236"/>
    </source>
</evidence>
<dbReference type="InterPro" id="IPR017900">
    <property type="entry name" value="4Fe4S_Fe_S_CS"/>
</dbReference>
<feature type="transmembrane region" description="Helical" evidence="4">
    <location>
        <begin position="98"/>
        <end position="124"/>
    </location>
</feature>
<feature type="transmembrane region" description="Helical" evidence="4">
    <location>
        <begin position="425"/>
        <end position="443"/>
    </location>
</feature>
<dbReference type="PROSITE" id="PS51379">
    <property type="entry name" value="4FE4S_FER_2"/>
    <property type="match status" value="1"/>
</dbReference>
<protein>
    <recommendedName>
        <fullName evidence="5">4Fe-4S ferredoxin-type domain-containing protein</fullName>
    </recommendedName>
</protein>
<evidence type="ECO:0000259" key="5">
    <source>
        <dbReference type="PROSITE" id="PS51379"/>
    </source>
</evidence>
<feature type="transmembrane region" description="Helical" evidence="4">
    <location>
        <begin position="6"/>
        <end position="27"/>
    </location>
</feature>
<keyword evidence="4" id="KW-1133">Transmembrane helix</keyword>
<evidence type="ECO:0000256" key="2">
    <source>
        <dbReference type="ARBA" id="ARBA00022475"/>
    </source>
</evidence>
<feature type="transmembrane region" description="Helical" evidence="4">
    <location>
        <begin position="487"/>
        <end position="505"/>
    </location>
</feature>
<dbReference type="GO" id="GO:0005886">
    <property type="term" value="C:plasma membrane"/>
    <property type="evidence" value="ECO:0007669"/>
    <property type="project" value="UniProtKB-SubCell"/>
</dbReference>
<dbReference type="PROSITE" id="PS00198">
    <property type="entry name" value="4FE4S_FER_1"/>
    <property type="match status" value="1"/>
</dbReference>
<organism evidence="6">
    <name type="scientific">hydrothermal vent metagenome</name>
    <dbReference type="NCBI Taxonomy" id="652676"/>
    <lineage>
        <taxon>unclassified sequences</taxon>
        <taxon>metagenomes</taxon>
        <taxon>ecological metagenomes</taxon>
    </lineage>
</organism>
<evidence type="ECO:0000313" key="6">
    <source>
        <dbReference type="EMBL" id="VAW76287.1"/>
    </source>
</evidence>
<proteinExistence type="predicted"/>
<gene>
    <name evidence="6" type="ORF">MNBD_GAMMA12-1230</name>
</gene>
<feature type="transmembrane region" description="Helical" evidence="4">
    <location>
        <begin position="174"/>
        <end position="193"/>
    </location>
</feature>
<comment type="subcellular location">
    <subcellularLocation>
        <location evidence="1">Cell membrane</location>
    </subcellularLocation>
</comment>
<keyword evidence="4" id="KW-0812">Transmembrane</keyword>
<feature type="transmembrane region" description="Helical" evidence="4">
    <location>
        <begin position="56"/>
        <end position="78"/>
    </location>
</feature>
<dbReference type="AlphaFoldDB" id="A0A3B0YL58"/>
<feature type="transmembrane region" description="Helical" evidence="4">
    <location>
        <begin position="339"/>
        <end position="361"/>
    </location>
</feature>
<evidence type="ECO:0000256" key="3">
    <source>
        <dbReference type="ARBA" id="ARBA00023136"/>
    </source>
</evidence>
<dbReference type="PANTHER" id="PTHR30224:SF4">
    <property type="entry name" value="ELECTRON TRANSPORT PROTEIN YCCM-RELATED"/>
    <property type="match status" value="1"/>
</dbReference>
<feature type="transmembrane region" description="Helical" evidence="4">
    <location>
        <begin position="145"/>
        <end position="162"/>
    </location>
</feature>
<sequence length="557" mass="63165">MTHIGLPWAWAWVSLAVMILLSLWILFREALQTTVLIERPPKISKFTLNTQMKRRLLLSIRAVMALLFIVLISVGFIGNPIPERNLSIVLTWTLWWSGLVVAVFFTGSFWCAICPWDTIASWLVKRKIFYRSGQPYSLEYKVPAGFRNLLVASFLVVLLTWFELGYGITVSPYATSIMALGFVVAATVSMLIFERKAFCQYFCPVGRTIGMYSELSIVALRPIDTEVCATCNTLECYHGNELIEPCPTHQVMGRMQSNASCISCAQCVFSCPHTNVAWKTLRFDDVLLKAKRHNMSQSIFLLILLSLTLLHGLTMLPVWEYWINSVATWSNDSGRLMFSFTLLMMALIVMVLSAVIFVHWVSMKLLYTSLQNSHTLLQSPNRLREKQKLYQWLGSSQQQLSEQQGPKQQRMIHDNSLPDNLSFRLFFNFSFATLAITFAYHIAHNVTHLSSEVRNLGPLLLNPFGTDLKPLSASAMLAMHESMVVKTFINILQSSLIVVAFAIGLKVILVQAKKILLTTGIDKKISFLFLMPSIILLLFLASCCLWLLTQPMMMRTV</sequence>
<name>A0A3B0YL58_9ZZZZ</name>
<feature type="domain" description="4Fe-4S ferredoxin-type" evidence="5">
    <location>
        <begin position="253"/>
        <end position="281"/>
    </location>
</feature>
<keyword evidence="2" id="KW-1003">Cell membrane</keyword>
<feature type="transmembrane region" description="Helical" evidence="4">
    <location>
        <begin position="299"/>
        <end position="319"/>
    </location>
</feature>
<dbReference type="EMBL" id="UOFL01000102">
    <property type="protein sequence ID" value="VAW76287.1"/>
    <property type="molecule type" value="Genomic_DNA"/>
</dbReference>
<reference evidence="6" key="1">
    <citation type="submission" date="2018-06" db="EMBL/GenBank/DDBJ databases">
        <authorList>
            <person name="Zhirakovskaya E."/>
        </authorList>
    </citation>
    <scope>NUCLEOTIDE SEQUENCE</scope>
</reference>
<evidence type="ECO:0000256" key="4">
    <source>
        <dbReference type="SAM" id="Phobius"/>
    </source>
</evidence>
<feature type="transmembrane region" description="Helical" evidence="4">
    <location>
        <begin position="525"/>
        <end position="548"/>
    </location>
</feature>